<evidence type="ECO:0008006" key="4">
    <source>
        <dbReference type="Google" id="ProtNLM"/>
    </source>
</evidence>
<dbReference type="AlphaFoldDB" id="A0A510I5B6"/>
<evidence type="ECO:0000313" key="3">
    <source>
        <dbReference type="Proteomes" id="UP000315115"/>
    </source>
</evidence>
<protein>
    <recommendedName>
        <fullName evidence="4">Lipoprotein</fullName>
    </recommendedName>
</protein>
<sequence length="50" mass="5329">MKKLISITILVLLTSACSSVKPLCDDQGNCGGYYSKAKVDAYDKRTGGTD</sequence>
<dbReference type="Proteomes" id="UP000315115">
    <property type="component" value="Chromosome 1"/>
</dbReference>
<organism evidence="2 3">
    <name type="scientific">Vibrio rotiferianus</name>
    <dbReference type="NCBI Taxonomy" id="190895"/>
    <lineage>
        <taxon>Bacteria</taxon>
        <taxon>Pseudomonadati</taxon>
        <taxon>Pseudomonadota</taxon>
        <taxon>Gammaproteobacteria</taxon>
        <taxon>Vibrionales</taxon>
        <taxon>Vibrionaceae</taxon>
        <taxon>Vibrio</taxon>
    </lineage>
</organism>
<dbReference type="RefSeq" id="WP_171051951.1">
    <property type="nucleotide sequence ID" value="NZ_PZOA01000010.1"/>
</dbReference>
<proteinExistence type="predicted"/>
<evidence type="ECO:0000313" key="2">
    <source>
        <dbReference type="EMBL" id="BBL88661.1"/>
    </source>
</evidence>
<feature type="chain" id="PRO_5022214728" description="Lipoprotein" evidence="1">
    <location>
        <begin position="21"/>
        <end position="50"/>
    </location>
</feature>
<accession>A0A510I5B6</accession>
<reference evidence="3" key="1">
    <citation type="submission" date="2019-07" db="EMBL/GenBank/DDBJ databases">
        <title>Complete Genome Sequences of Vibrion rotiferianus strain AM7.</title>
        <authorList>
            <person name="Miyazaki K."/>
            <person name="Wiseschart A."/>
            <person name="Pootanakit K."/>
            <person name="Ishimori K."/>
            <person name="Kitahara K."/>
        </authorList>
    </citation>
    <scope>NUCLEOTIDE SEQUENCE [LARGE SCALE GENOMIC DNA]</scope>
    <source>
        <strain evidence="3">AM7</strain>
    </source>
</reference>
<evidence type="ECO:0000256" key="1">
    <source>
        <dbReference type="SAM" id="SignalP"/>
    </source>
</evidence>
<feature type="signal peptide" evidence="1">
    <location>
        <begin position="1"/>
        <end position="20"/>
    </location>
</feature>
<gene>
    <name evidence="2" type="ORF">VroAM7_13140</name>
</gene>
<keyword evidence="1" id="KW-0732">Signal</keyword>
<name>A0A510I5B6_9VIBR</name>
<dbReference type="EMBL" id="AP019798">
    <property type="protein sequence ID" value="BBL88661.1"/>
    <property type="molecule type" value="Genomic_DNA"/>
</dbReference>
<dbReference type="PROSITE" id="PS51257">
    <property type="entry name" value="PROKAR_LIPOPROTEIN"/>
    <property type="match status" value="1"/>
</dbReference>